<dbReference type="CDD" id="cd00570">
    <property type="entry name" value="GST_N_family"/>
    <property type="match status" value="1"/>
</dbReference>
<reference evidence="3" key="1">
    <citation type="submission" date="2023-07" db="EMBL/GenBank/DDBJ databases">
        <title>Conexibacter stalactiti sp. nov., isolated from stalactites in a lava cave and emended description of the genus Conexibacter.</title>
        <authorList>
            <person name="Lee S.D."/>
        </authorList>
    </citation>
    <scope>NUCLEOTIDE SEQUENCE [LARGE SCALE GENOMIC DNA]</scope>
    <source>
        <strain evidence="3">KCTC 39840</strain>
    </source>
</reference>
<dbReference type="InterPro" id="IPR040079">
    <property type="entry name" value="Glutathione_S-Trfase"/>
</dbReference>
<dbReference type="InterPro" id="IPR004045">
    <property type="entry name" value="Glutathione_S-Trfase_N"/>
</dbReference>
<evidence type="ECO:0000259" key="1">
    <source>
        <dbReference type="PROSITE" id="PS50404"/>
    </source>
</evidence>
<dbReference type="Pfam" id="PF13417">
    <property type="entry name" value="GST_N_3"/>
    <property type="match status" value="1"/>
</dbReference>
<dbReference type="SFLD" id="SFLDG00358">
    <property type="entry name" value="Main_(cytGST)"/>
    <property type="match status" value="1"/>
</dbReference>
<evidence type="ECO:0000313" key="3">
    <source>
        <dbReference type="Proteomes" id="UP001284601"/>
    </source>
</evidence>
<reference evidence="2 3" key="2">
    <citation type="submission" date="2023-10" db="EMBL/GenBank/DDBJ databases">
        <authorList>
            <person name="Han X.F."/>
        </authorList>
    </citation>
    <scope>NUCLEOTIDE SEQUENCE [LARGE SCALE GENOMIC DNA]</scope>
    <source>
        <strain evidence="2 3">KCTC 39840</strain>
    </source>
</reference>
<gene>
    <name evidence="2" type="ORF">R7226_12730</name>
</gene>
<dbReference type="SUPFAM" id="SSF52833">
    <property type="entry name" value="Thioredoxin-like"/>
    <property type="match status" value="1"/>
</dbReference>
<proteinExistence type="predicted"/>
<dbReference type="Gene3D" id="3.40.30.10">
    <property type="entry name" value="Glutaredoxin"/>
    <property type="match status" value="1"/>
</dbReference>
<dbReference type="SUPFAM" id="SSF47616">
    <property type="entry name" value="GST C-terminal domain-like"/>
    <property type="match status" value="1"/>
</dbReference>
<dbReference type="PANTHER" id="PTHR43968">
    <property type="match status" value="1"/>
</dbReference>
<dbReference type="PROSITE" id="PS50404">
    <property type="entry name" value="GST_NTER"/>
    <property type="match status" value="1"/>
</dbReference>
<dbReference type="SFLD" id="SFLDS00019">
    <property type="entry name" value="Glutathione_Transferase_(cytos"/>
    <property type="match status" value="1"/>
</dbReference>
<dbReference type="EMBL" id="JAWSTH010000029">
    <property type="protein sequence ID" value="MDW5595208.1"/>
    <property type="molecule type" value="Genomic_DNA"/>
</dbReference>
<dbReference type="InterPro" id="IPR050983">
    <property type="entry name" value="GST_Omega/HSP26"/>
</dbReference>
<dbReference type="InterPro" id="IPR036249">
    <property type="entry name" value="Thioredoxin-like_sf"/>
</dbReference>
<comment type="caution">
    <text evidence="2">The sequence shown here is derived from an EMBL/GenBank/DDBJ whole genome shotgun (WGS) entry which is preliminary data.</text>
</comment>
<accession>A0ABU4HPG2</accession>
<dbReference type="PANTHER" id="PTHR43968:SF6">
    <property type="entry name" value="GLUTATHIONE S-TRANSFERASE OMEGA"/>
    <property type="match status" value="1"/>
</dbReference>
<name>A0ABU4HPG2_9ACTN</name>
<sequence>MKLYRAAWSTNCERVALALAHKRLDVESVWIDYGDRSLVERISGQGLVPVLDDAGAIVHDSPAILAYLDARYPQAPLYPVAPARRAELETFVDWFNLVWKRWPNAIAEELEGRVPPDERTISLAAYELESALDRFTALLDGRDFLFGDFSAADCIAYPFLKFAGHRDPADDETFHVVLDDHQRLGPQHAPLAAWIERVAALPQV</sequence>
<dbReference type="Gene3D" id="1.20.1050.10">
    <property type="match status" value="1"/>
</dbReference>
<protein>
    <submittedName>
        <fullName evidence="2">Glutathione S-transferase family protein</fullName>
    </submittedName>
</protein>
<evidence type="ECO:0000313" key="2">
    <source>
        <dbReference type="EMBL" id="MDW5595208.1"/>
    </source>
</evidence>
<dbReference type="CDD" id="cd00299">
    <property type="entry name" value="GST_C_family"/>
    <property type="match status" value="1"/>
</dbReference>
<dbReference type="Proteomes" id="UP001284601">
    <property type="component" value="Unassembled WGS sequence"/>
</dbReference>
<feature type="domain" description="GST N-terminal" evidence="1">
    <location>
        <begin position="1"/>
        <end position="76"/>
    </location>
</feature>
<organism evidence="2 3">
    <name type="scientific">Conexibacter stalactiti</name>
    <dbReference type="NCBI Taxonomy" id="1940611"/>
    <lineage>
        <taxon>Bacteria</taxon>
        <taxon>Bacillati</taxon>
        <taxon>Actinomycetota</taxon>
        <taxon>Thermoleophilia</taxon>
        <taxon>Solirubrobacterales</taxon>
        <taxon>Conexibacteraceae</taxon>
        <taxon>Conexibacter</taxon>
    </lineage>
</organism>
<dbReference type="InterPro" id="IPR036282">
    <property type="entry name" value="Glutathione-S-Trfase_C_sf"/>
</dbReference>
<keyword evidence="3" id="KW-1185">Reference proteome</keyword>
<dbReference type="RefSeq" id="WP_318597544.1">
    <property type="nucleotide sequence ID" value="NZ_JAWSTH010000029.1"/>
</dbReference>